<evidence type="ECO:0000256" key="2">
    <source>
        <dbReference type="ARBA" id="ARBA00006824"/>
    </source>
</evidence>
<evidence type="ECO:0000313" key="9">
    <source>
        <dbReference type="Proteomes" id="UP001472866"/>
    </source>
</evidence>
<dbReference type="InterPro" id="IPR007248">
    <property type="entry name" value="Mpv17_PMP22"/>
</dbReference>
<accession>A0AAX4P5K9</accession>
<dbReference type="PANTHER" id="PTHR11266:SF121">
    <property type="entry name" value="OS09G0315000 PROTEIN"/>
    <property type="match status" value="1"/>
</dbReference>
<keyword evidence="3 7" id="KW-0812">Transmembrane</keyword>
<gene>
    <name evidence="8" type="ORF">HKI87_03g26300</name>
</gene>
<reference evidence="8 9" key="1">
    <citation type="submission" date="2024-03" db="EMBL/GenBank/DDBJ databases">
        <title>Complete genome sequence of the green alga Chloropicon roscoffensis RCC1871.</title>
        <authorList>
            <person name="Lemieux C."/>
            <person name="Pombert J.-F."/>
            <person name="Otis C."/>
            <person name="Turmel M."/>
        </authorList>
    </citation>
    <scope>NUCLEOTIDE SEQUENCE [LARGE SCALE GENOMIC DNA]</scope>
    <source>
        <strain evidence="8 9">RCC1871</strain>
    </source>
</reference>
<dbReference type="Pfam" id="PF04117">
    <property type="entry name" value="Mpv17_PMP22"/>
    <property type="match status" value="1"/>
</dbReference>
<evidence type="ECO:0000256" key="4">
    <source>
        <dbReference type="ARBA" id="ARBA00022989"/>
    </source>
</evidence>
<proteinExistence type="inferred from homology"/>
<sequence>MCRAERSSGGGGVGRSSAGSASALVEQQEAPTTVAAAASGSGSGYDAKVETYRKPPRWLKNLETEEDETRVLNYGINLALVAGTFLVFGYKFFAIDADLWRGWTLLEILSAAPRDNWSFYEASLASHPIVSKAFISGLVYGLGDLTAQTYEGKSIGSLDRGRMIRSALTGLIAHGPCSHVWYIFADDLCAPLGEGVVGIGTKLLLDQTVWAFIWLSIYYGVLGALSFDSPQKIVKTFKASFLPVCLVGWRFWPFVHIITYGLVPQQHRLLWVDVMEIIWVTILSYVGNQKRKEALAVSSEAVEDGTEDVGPVAVIGQVSCALPSAVSGGNPAEEIVRSMEVERTVCIQNNQEDICAPAEVMFGKESEESQGEGWMDGRGSFDEEASESS</sequence>
<evidence type="ECO:0000256" key="5">
    <source>
        <dbReference type="ARBA" id="ARBA00023136"/>
    </source>
</evidence>
<comment type="subcellular location">
    <subcellularLocation>
        <location evidence="1">Membrane</location>
        <topology evidence="1">Multi-pass membrane protein</topology>
    </subcellularLocation>
</comment>
<evidence type="ECO:0000256" key="3">
    <source>
        <dbReference type="ARBA" id="ARBA00022692"/>
    </source>
</evidence>
<keyword evidence="5 7" id="KW-0472">Membrane</keyword>
<feature type="region of interest" description="Disordered" evidence="6">
    <location>
        <begin position="364"/>
        <end position="389"/>
    </location>
</feature>
<dbReference type="EMBL" id="CP151503">
    <property type="protein sequence ID" value="WZN61096.1"/>
    <property type="molecule type" value="Genomic_DNA"/>
</dbReference>
<feature type="transmembrane region" description="Helical" evidence="7">
    <location>
        <begin position="209"/>
        <end position="227"/>
    </location>
</feature>
<organism evidence="8 9">
    <name type="scientific">Chloropicon roscoffensis</name>
    <dbReference type="NCBI Taxonomy" id="1461544"/>
    <lineage>
        <taxon>Eukaryota</taxon>
        <taxon>Viridiplantae</taxon>
        <taxon>Chlorophyta</taxon>
        <taxon>Chloropicophyceae</taxon>
        <taxon>Chloropicales</taxon>
        <taxon>Chloropicaceae</taxon>
        <taxon>Chloropicon</taxon>
    </lineage>
</organism>
<dbReference type="AlphaFoldDB" id="A0AAX4P5K9"/>
<protein>
    <submittedName>
        <fullName evidence="8">Peroxisomal membrane protein</fullName>
    </submittedName>
</protein>
<evidence type="ECO:0000256" key="1">
    <source>
        <dbReference type="ARBA" id="ARBA00004141"/>
    </source>
</evidence>
<evidence type="ECO:0000256" key="6">
    <source>
        <dbReference type="SAM" id="MobiDB-lite"/>
    </source>
</evidence>
<evidence type="ECO:0000256" key="7">
    <source>
        <dbReference type="SAM" id="Phobius"/>
    </source>
</evidence>
<feature type="transmembrane region" description="Helical" evidence="7">
    <location>
        <begin position="269"/>
        <end position="286"/>
    </location>
</feature>
<evidence type="ECO:0000313" key="8">
    <source>
        <dbReference type="EMBL" id="WZN61096.1"/>
    </source>
</evidence>
<dbReference type="PANTHER" id="PTHR11266">
    <property type="entry name" value="PEROXISOMAL MEMBRANE PROTEIN 2, PXMP2 MPV17"/>
    <property type="match status" value="1"/>
</dbReference>
<dbReference type="Proteomes" id="UP001472866">
    <property type="component" value="Chromosome 03"/>
</dbReference>
<dbReference type="GO" id="GO:0016020">
    <property type="term" value="C:membrane"/>
    <property type="evidence" value="ECO:0007669"/>
    <property type="project" value="UniProtKB-SubCell"/>
</dbReference>
<feature type="region of interest" description="Disordered" evidence="6">
    <location>
        <begin position="1"/>
        <end position="27"/>
    </location>
</feature>
<dbReference type="GO" id="GO:0005737">
    <property type="term" value="C:cytoplasm"/>
    <property type="evidence" value="ECO:0007669"/>
    <property type="project" value="TreeGrafter"/>
</dbReference>
<feature type="transmembrane region" description="Helical" evidence="7">
    <location>
        <begin position="239"/>
        <end position="263"/>
    </location>
</feature>
<keyword evidence="9" id="KW-1185">Reference proteome</keyword>
<feature type="transmembrane region" description="Helical" evidence="7">
    <location>
        <begin position="71"/>
        <end position="93"/>
    </location>
</feature>
<comment type="similarity">
    <text evidence="2">Belongs to the peroxisomal membrane protein PXMP2/4 family.</text>
</comment>
<keyword evidence="4 7" id="KW-1133">Transmembrane helix</keyword>
<name>A0AAX4P5K9_9CHLO</name>